<accession>A0A931E4L1</accession>
<comment type="caution">
    <text evidence="2">The sequence shown here is derived from an EMBL/GenBank/DDBJ whole genome shotgun (WGS) entry which is preliminary data.</text>
</comment>
<evidence type="ECO:0000259" key="1">
    <source>
        <dbReference type="PROSITE" id="PS50995"/>
    </source>
</evidence>
<dbReference type="GO" id="GO:0003700">
    <property type="term" value="F:DNA-binding transcription factor activity"/>
    <property type="evidence" value="ECO:0007669"/>
    <property type="project" value="InterPro"/>
</dbReference>
<keyword evidence="3" id="KW-1185">Reference proteome</keyword>
<dbReference type="EMBL" id="JADOUE010000001">
    <property type="protein sequence ID" value="MBG6122358.1"/>
    <property type="molecule type" value="Genomic_DNA"/>
</dbReference>
<dbReference type="InterPro" id="IPR036388">
    <property type="entry name" value="WH-like_DNA-bd_sf"/>
</dbReference>
<dbReference type="InterPro" id="IPR039422">
    <property type="entry name" value="MarR/SlyA-like"/>
</dbReference>
<keyword evidence="2" id="KW-0238">DNA-binding</keyword>
<dbReference type="PANTHER" id="PTHR33164">
    <property type="entry name" value="TRANSCRIPTIONAL REGULATOR, MARR FAMILY"/>
    <property type="match status" value="1"/>
</dbReference>
<dbReference type="PANTHER" id="PTHR33164:SF43">
    <property type="entry name" value="HTH-TYPE TRANSCRIPTIONAL REPRESSOR YETL"/>
    <property type="match status" value="1"/>
</dbReference>
<dbReference type="Proteomes" id="UP000658613">
    <property type="component" value="Unassembled WGS sequence"/>
</dbReference>
<dbReference type="AlphaFoldDB" id="A0A931E4L1"/>
<dbReference type="RefSeq" id="WP_196824764.1">
    <property type="nucleotide sequence ID" value="NZ_CP046980.1"/>
</dbReference>
<dbReference type="GO" id="GO:0006950">
    <property type="term" value="P:response to stress"/>
    <property type="evidence" value="ECO:0007669"/>
    <property type="project" value="TreeGrafter"/>
</dbReference>
<evidence type="ECO:0000313" key="2">
    <source>
        <dbReference type="EMBL" id="MBG6122358.1"/>
    </source>
</evidence>
<dbReference type="SUPFAM" id="SSF46785">
    <property type="entry name" value="Winged helix' DNA-binding domain"/>
    <property type="match status" value="1"/>
</dbReference>
<dbReference type="PROSITE" id="PS50995">
    <property type="entry name" value="HTH_MARR_2"/>
    <property type="match status" value="1"/>
</dbReference>
<reference evidence="2" key="1">
    <citation type="submission" date="2020-11" db="EMBL/GenBank/DDBJ databases">
        <title>Sequencing the genomes of 1000 actinobacteria strains.</title>
        <authorList>
            <person name="Klenk H.-P."/>
        </authorList>
    </citation>
    <scope>NUCLEOTIDE SEQUENCE</scope>
    <source>
        <strain evidence="2">DSM 45632</strain>
    </source>
</reference>
<sequence>MPDQRELPDSLLQSPSFQIERVRRHTKDEVERALAAASTTMREFWALTCVADAPASQKELAGLLGVDASDMVRLIDSLESKSWVSRDRDPGDRRRQIVTATKKGRRKLSDLAVTVAEAEQRALDASTNKQLKHLRKLSQALLSEDAE</sequence>
<dbReference type="InterPro" id="IPR000835">
    <property type="entry name" value="HTH_MarR-typ"/>
</dbReference>
<dbReference type="SMART" id="SM00347">
    <property type="entry name" value="HTH_MARR"/>
    <property type="match status" value="1"/>
</dbReference>
<proteinExistence type="predicted"/>
<feature type="domain" description="HTH marR-type" evidence="1">
    <location>
        <begin position="9"/>
        <end position="143"/>
    </location>
</feature>
<evidence type="ECO:0000313" key="3">
    <source>
        <dbReference type="Proteomes" id="UP000658613"/>
    </source>
</evidence>
<dbReference type="Pfam" id="PF01047">
    <property type="entry name" value="MarR"/>
    <property type="match status" value="1"/>
</dbReference>
<dbReference type="PRINTS" id="PR00598">
    <property type="entry name" value="HTHMARR"/>
</dbReference>
<gene>
    <name evidence="2" type="ORF">IW254_001327</name>
</gene>
<organism evidence="2 3">
    <name type="scientific">Corynebacterium aquatimens</name>
    <dbReference type="NCBI Taxonomy" id="1190508"/>
    <lineage>
        <taxon>Bacteria</taxon>
        <taxon>Bacillati</taxon>
        <taxon>Actinomycetota</taxon>
        <taxon>Actinomycetes</taxon>
        <taxon>Mycobacteriales</taxon>
        <taxon>Corynebacteriaceae</taxon>
        <taxon>Corynebacterium</taxon>
    </lineage>
</organism>
<name>A0A931E4L1_9CORY</name>
<dbReference type="InterPro" id="IPR036390">
    <property type="entry name" value="WH_DNA-bd_sf"/>
</dbReference>
<dbReference type="Gene3D" id="1.10.10.10">
    <property type="entry name" value="Winged helix-like DNA-binding domain superfamily/Winged helix DNA-binding domain"/>
    <property type="match status" value="1"/>
</dbReference>
<protein>
    <submittedName>
        <fullName evidence="2">DNA-binding MarR family transcriptional regulator</fullName>
    </submittedName>
</protein>
<dbReference type="GO" id="GO:0003677">
    <property type="term" value="F:DNA binding"/>
    <property type="evidence" value="ECO:0007669"/>
    <property type="project" value="UniProtKB-KW"/>
</dbReference>